<reference evidence="2 3" key="1">
    <citation type="submission" date="2016-10" db="EMBL/GenBank/DDBJ databases">
        <authorList>
            <person name="de Groot N.N."/>
        </authorList>
    </citation>
    <scope>NUCLEOTIDE SEQUENCE [LARGE SCALE GENOMIC DNA]</scope>
    <source>
        <strain evidence="2 3">ATCC 43154</strain>
    </source>
</reference>
<dbReference type="STRING" id="758825.SAMN02982985_03334"/>
<dbReference type="InterPro" id="IPR050712">
    <property type="entry name" value="NAD(P)H-dep_reductase"/>
</dbReference>
<sequence length="181" mass="19366">MKLLAFAASSSRQSINKKLVTYAAGLLEGADVEVLDLNDYEMPLFSVDREADSGHPELAKAFLQKIAASDAIIISFAEHNGSYSAAYKNLFDWCSRIQPKVFQDKPMVLLATSPGARGGATVLAAATGSAPFFAGRVKASLAIPSFYENFDVELGAFKNDELQGKVAQAVGMLQQLDTALI</sequence>
<dbReference type="GO" id="GO:0005829">
    <property type="term" value="C:cytosol"/>
    <property type="evidence" value="ECO:0007669"/>
    <property type="project" value="TreeGrafter"/>
</dbReference>
<dbReference type="Pfam" id="PF03358">
    <property type="entry name" value="FMN_red"/>
    <property type="match status" value="1"/>
</dbReference>
<proteinExistence type="predicted"/>
<dbReference type="InterPro" id="IPR029039">
    <property type="entry name" value="Flavoprotein-like_sf"/>
</dbReference>
<dbReference type="PANTHER" id="PTHR30543">
    <property type="entry name" value="CHROMATE REDUCTASE"/>
    <property type="match status" value="1"/>
</dbReference>
<accession>A0A1I4P8W1</accession>
<dbReference type="SUPFAM" id="SSF52218">
    <property type="entry name" value="Flavoproteins"/>
    <property type="match status" value="1"/>
</dbReference>
<dbReference type="Gene3D" id="3.40.50.360">
    <property type="match status" value="1"/>
</dbReference>
<evidence type="ECO:0000259" key="1">
    <source>
        <dbReference type="Pfam" id="PF03358"/>
    </source>
</evidence>
<protein>
    <submittedName>
        <fullName evidence="2">NAD(P)H-dependent FMN reductase</fullName>
    </submittedName>
</protein>
<feature type="domain" description="NADPH-dependent FMN reductase-like" evidence="1">
    <location>
        <begin position="1"/>
        <end position="127"/>
    </location>
</feature>
<name>A0A1I4P8W1_9BURK</name>
<organism evidence="2 3">
    <name type="scientific">Rugamonas rubra</name>
    <dbReference type="NCBI Taxonomy" id="758825"/>
    <lineage>
        <taxon>Bacteria</taxon>
        <taxon>Pseudomonadati</taxon>
        <taxon>Pseudomonadota</taxon>
        <taxon>Betaproteobacteria</taxon>
        <taxon>Burkholderiales</taxon>
        <taxon>Oxalobacteraceae</taxon>
        <taxon>Telluria group</taxon>
        <taxon>Rugamonas</taxon>
    </lineage>
</organism>
<dbReference type="PANTHER" id="PTHR30543:SF21">
    <property type="entry name" value="NAD(P)H-DEPENDENT FMN REDUCTASE LOT6"/>
    <property type="match status" value="1"/>
</dbReference>
<keyword evidence="3" id="KW-1185">Reference proteome</keyword>
<dbReference type="InterPro" id="IPR005025">
    <property type="entry name" value="FMN_Rdtase-like_dom"/>
</dbReference>
<dbReference type="OrthoDB" id="9812295at2"/>
<dbReference type="EMBL" id="FOTW01000015">
    <property type="protein sequence ID" value="SFM24211.1"/>
    <property type="molecule type" value="Genomic_DNA"/>
</dbReference>
<dbReference type="Proteomes" id="UP000199470">
    <property type="component" value="Unassembled WGS sequence"/>
</dbReference>
<evidence type="ECO:0000313" key="3">
    <source>
        <dbReference type="Proteomes" id="UP000199470"/>
    </source>
</evidence>
<dbReference type="RefSeq" id="WP_093388818.1">
    <property type="nucleotide sequence ID" value="NZ_FOTW01000015.1"/>
</dbReference>
<gene>
    <name evidence="2" type="ORF">SAMN02982985_03334</name>
</gene>
<dbReference type="AlphaFoldDB" id="A0A1I4P8W1"/>
<dbReference type="GO" id="GO:0016491">
    <property type="term" value="F:oxidoreductase activity"/>
    <property type="evidence" value="ECO:0007669"/>
    <property type="project" value="InterPro"/>
</dbReference>
<dbReference type="GO" id="GO:0010181">
    <property type="term" value="F:FMN binding"/>
    <property type="evidence" value="ECO:0007669"/>
    <property type="project" value="TreeGrafter"/>
</dbReference>
<evidence type="ECO:0000313" key="2">
    <source>
        <dbReference type="EMBL" id="SFM24211.1"/>
    </source>
</evidence>